<protein>
    <recommendedName>
        <fullName evidence="1">Mycothiol-dependent maleylpyruvate isomerase metal-binding domain-containing protein</fullName>
    </recommendedName>
</protein>
<evidence type="ECO:0000259" key="1">
    <source>
        <dbReference type="Pfam" id="PF11716"/>
    </source>
</evidence>
<reference evidence="2 3" key="1">
    <citation type="journal article" date="2010" name="Science">
        <title>Genomic analysis of organismal complexity in the multicellular green alga Volvox carteri.</title>
        <authorList>
            <person name="Prochnik S.E."/>
            <person name="Umen J."/>
            <person name="Nedelcu A.M."/>
            <person name="Hallmann A."/>
            <person name="Miller S.M."/>
            <person name="Nishii I."/>
            <person name="Ferris P."/>
            <person name="Kuo A."/>
            <person name="Mitros T."/>
            <person name="Fritz-Laylin L.K."/>
            <person name="Hellsten U."/>
            <person name="Chapman J."/>
            <person name="Simakov O."/>
            <person name="Rensing S.A."/>
            <person name="Terry A."/>
            <person name="Pangilinan J."/>
            <person name="Kapitonov V."/>
            <person name="Jurka J."/>
            <person name="Salamov A."/>
            <person name="Shapiro H."/>
            <person name="Schmutz J."/>
            <person name="Grimwood J."/>
            <person name="Lindquist E."/>
            <person name="Lucas S."/>
            <person name="Grigoriev I.V."/>
            <person name="Schmitt R."/>
            <person name="Kirk D."/>
            <person name="Rokhsar D.S."/>
        </authorList>
    </citation>
    <scope>NUCLEOTIDE SEQUENCE [LARGE SCALE GENOMIC DNA]</scope>
    <source>
        <strain evidence="3">f. Nagariensis / Eve</strain>
    </source>
</reference>
<dbReference type="InterPro" id="IPR034660">
    <property type="entry name" value="DinB/YfiT-like"/>
</dbReference>
<dbReference type="SUPFAM" id="SSF109854">
    <property type="entry name" value="DinB/YfiT-like putative metalloenzymes"/>
    <property type="match status" value="1"/>
</dbReference>
<evidence type="ECO:0000313" key="2">
    <source>
        <dbReference type="EMBL" id="EFJ39107.1"/>
    </source>
</evidence>
<sequence length="160" mass="17877">MGLSAEQWRHKTLCGQWDVEQVVAHLTAAASLNQWQWLRSMLGARFRPDVHNQRRLEERRGSTPAKTLDRFRSVIHSSIAPSSDIPAYLGEVVVHAQDIRRPLGLPRTPSIDALTPVAEFYARRDFAVASRTHAADLRLEANDGPFSSAHSALAVQIHNP</sequence>
<gene>
    <name evidence="2" type="ORF">VOLCADRAFT_101342</name>
</gene>
<dbReference type="AlphaFoldDB" id="D8UME2"/>
<accession>D8UME2</accession>
<dbReference type="InterPro" id="IPR024344">
    <property type="entry name" value="MDMPI_metal-binding"/>
</dbReference>
<dbReference type="NCBIfam" id="TIGR03083">
    <property type="entry name" value="maleylpyruvate isomerase family mycothiol-dependent enzyme"/>
    <property type="match status" value="1"/>
</dbReference>
<dbReference type="KEGG" id="vcn:VOLCADRAFT_101342"/>
<name>D8UME2_VOLCA</name>
<evidence type="ECO:0000313" key="3">
    <source>
        <dbReference type="Proteomes" id="UP000001058"/>
    </source>
</evidence>
<dbReference type="EMBL" id="GL379034">
    <property type="protein sequence ID" value="EFJ39107.1"/>
    <property type="molecule type" value="Genomic_DNA"/>
</dbReference>
<dbReference type="InParanoid" id="D8UME2"/>
<organism evidence="3">
    <name type="scientific">Volvox carteri f. nagariensis</name>
    <dbReference type="NCBI Taxonomy" id="3068"/>
    <lineage>
        <taxon>Eukaryota</taxon>
        <taxon>Viridiplantae</taxon>
        <taxon>Chlorophyta</taxon>
        <taxon>core chlorophytes</taxon>
        <taxon>Chlorophyceae</taxon>
        <taxon>CS clade</taxon>
        <taxon>Chlamydomonadales</taxon>
        <taxon>Volvocaceae</taxon>
        <taxon>Volvox</taxon>
    </lineage>
</organism>
<dbReference type="Pfam" id="PF11716">
    <property type="entry name" value="MDMPI_N"/>
    <property type="match status" value="1"/>
</dbReference>
<feature type="non-terminal residue" evidence="2">
    <location>
        <position position="160"/>
    </location>
</feature>
<feature type="domain" description="Mycothiol-dependent maleylpyruvate isomerase metal-binding" evidence="1">
    <location>
        <begin position="2"/>
        <end position="74"/>
    </location>
</feature>
<keyword evidence="3" id="KW-1185">Reference proteome</keyword>
<dbReference type="Proteomes" id="UP000001058">
    <property type="component" value="Unassembled WGS sequence"/>
</dbReference>
<dbReference type="GO" id="GO:0046872">
    <property type="term" value="F:metal ion binding"/>
    <property type="evidence" value="ECO:0007669"/>
    <property type="project" value="InterPro"/>
</dbReference>
<dbReference type="Gene3D" id="1.20.120.450">
    <property type="entry name" value="dinb family like domain"/>
    <property type="match status" value="1"/>
</dbReference>
<proteinExistence type="predicted"/>
<dbReference type="InterPro" id="IPR017517">
    <property type="entry name" value="Maleyloyr_isom"/>
</dbReference>